<keyword evidence="6" id="KW-1185">Reference proteome</keyword>
<dbReference type="Gene3D" id="3.20.80.10">
    <property type="entry name" value="Regulatory factor, effector binding domain"/>
    <property type="match status" value="1"/>
</dbReference>
<dbReference type="Gene3D" id="1.10.10.60">
    <property type="entry name" value="Homeodomain-like"/>
    <property type="match status" value="2"/>
</dbReference>
<name>A0ABN1JJI2_9CLOT</name>
<feature type="domain" description="HTH araC/xylS-type" evidence="4">
    <location>
        <begin position="8"/>
        <end position="106"/>
    </location>
</feature>
<dbReference type="PROSITE" id="PS01124">
    <property type="entry name" value="HTH_ARAC_FAMILY_2"/>
    <property type="match status" value="1"/>
</dbReference>
<dbReference type="SUPFAM" id="SSF55136">
    <property type="entry name" value="Probable bacterial effector-binding domain"/>
    <property type="match status" value="1"/>
</dbReference>
<dbReference type="InterPro" id="IPR010499">
    <property type="entry name" value="AraC_E-bd"/>
</dbReference>
<evidence type="ECO:0000256" key="3">
    <source>
        <dbReference type="ARBA" id="ARBA00023163"/>
    </source>
</evidence>
<dbReference type="EMBL" id="BAAACG010000010">
    <property type="protein sequence ID" value="GAA0741052.1"/>
    <property type="molecule type" value="Genomic_DNA"/>
</dbReference>
<evidence type="ECO:0000313" key="6">
    <source>
        <dbReference type="Proteomes" id="UP001501510"/>
    </source>
</evidence>
<dbReference type="InterPro" id="IPR011256">
    <property type="entry name" value="Reg_factor_effector_dom_sf"/>
</dbReference>
<dbReference type="InterPro" id="IPR050959">
    <property type="entry name" value="MarA-like"/>
</dbReference>
<dbReference type="InterPro" id="IPR009057">
    <property type="entry name" value="Homeodomain-like_sf"/>
</dbReference>
<dbReference type="InterPro" id="IPR029442">
    <property type="entry name" value="GyrI-like"/>
</dbReference>
<accession>A0ABN1JJI2</accession>
<proteinExistence type="predicted"/>
<gene>
    <name evidence="5" type="ORF">GCM10008906_21730</name>
</gene>
<dbReference type="InterPro" id="IPR018060">
    <property type="entry name" value="HTH_AraC"/>
</dbReference>
<organism evidence="5 6">
    <name type="scientific">Clostridium oceanicum</name>
    <dbReference type="NCBI Taxonomy" id="1543"/>
    <lineage>
        <taxon>Bacteria</taxon>
        <taxon>Bacillati</taxon>
        <taxon>Bacillota</taxon>
        <taxon>Clostridia</taxon>
        <taxon>Eubacteriales</taxon>
        <taxon>Clostridiaceae</taxon>
        <taxon>Clostridium</taxon>
    </lineage>
</organism>
<comment type="caution">
    <text evidence="5">The sequence shown here is derived from an EMBL/GenBank/DDBJ whole genome shotgun (WGS) entry which is preliminary data.</text>
</comment>
<dbReference type="RefSeq" id="WP_343761607.1">
    <property type="nucleotide sequence ID" value="NZ_BAAACG010000010.1"/>
</dbReference>
<evidence type="ECO:0000313" key="5">
    <source>
        <dbReference type="EMBL" id="GAA0741052.1"/>
    </source>
</evidence>
<dbReference type="Proteomes" id="UP001501510">
    <property type="component" value="Unassembled WGS sequence"/>
</dbReference>
<dbReference type="Pfam" id="PF12833">
    <property type="entry name" value="HTH_18"/>
    <property type="match status" value="1"/>
</dbReference>
<reference evidence="5 6" key="1">
    <citation type="journal article" date="2019" name="Int. J. Syst. Evol. Microbiol.">
        <title>The Global Catalogue of Microorganisms (GCM) 10K type strain sequencing project: providing services to taxonomists for standard genome sequencing and annotation.</title>
        <authorList>
            <consortium name="The Broad Institute Genomics Platform"/>
            <consortium name="The Broad Institute Genome Sequencing Center for Infectious Disease"/>
            <person name="Wu L."/>
            <person name="Ma J."/>
        </authorList>
    </citation>
    <scope>NUCLEOTIDE SEQUENCE [LARGE SCALE GENOMIC DNA]</scope>
    <source>
        <strain evidence="5 6">JCM 1407</strain>
    </source>
</reference>
<dbReference type="PANTHER" id="PTHR47504:SF5">
    <property type="entry name" value="RIGHT ORIGIN-BINDING PROTEIN"/>
    <property type="match status" value="1"/>
</dbReference>
<keyword evidence="2" id="KW-0238">DNA-binding</keyword>
<evidence type="ECO:0000256" key="2">
    <source>
        <dbReference type="ARBA" id="ARBA00023125"/>
    </source>
</evidence>
<evidence type="ECO:0000259" key="4">
    <source>
        <dbReference type="PROSITE" id="PS01124"/>
    </source>
</evidence>
<dbReference type="SMART" id="SM00342">
    <property type="entry name" value="HTH_ARAC"/>
    <property type="match status" value="1"/>
</dbReference>
<evidence type="ECO:0000256" key="1">
    <source>
        <dbReference type="ARBA" id="ARBA00023015"/>
    </source>
</evidence>
<dbReference type="Pfam" id="PF06445">
    <property type="entry name" value="GyrI-like"/>
    <property type="match status" value="1"/>
</dbReference>
<keyword evidence="3" id="KW-0804">Transcription</keyword>
<sequence length="289" mass="33924">MDYIKSFEKAIIYIEENLNKDLKAEDVSKFIGYSYYHFTRLFQGLLGETPGNYIRKRRLSKAADDLLYKDKKIIDIALDYKFKSPEAFARAFNKIYDVTPTEYRKNRINAFKGNKKYIDEERLKHILNNITIKPVIKVIPEIKVVGIKGKTTLENNILPDLWKTFNENISKVIDKKEPIKGYGICENDKPYNQFGENIEYSEIVAVEVTSFNYIPEKMVTKVIKKGKYAVFTHKGSLDKLQETYEYIWGTWIPSSKVELDMRDDFEIYDERFKGRDNPLSEIDICIPIK</sequence>
<keyword evidence="1" id="KW-0805">Transcription regulation</keyword>
<dbReference type="SUPFAM" id="SSF46689">
    <property type="entry name" value="Homeodomain-like"/>
    <property type="match status" value="2"/>
</dbReference>
<dbReference type="PANTHER" id="PTHR47504">
    <property type="entry name" value="RIGHT ORIGIN-BINDING PROTEIN"/>
    <property type="match status" value="1"/>
</dbReference>
<dbReference type="SMART" id="SM00871">
    <property type="entry name" value="AraC_E_bind"/>
    <property type="match status" value="1"/>
</dbReference>
<protein>
    <submittedName>
        <fullName evidence="5">AraC family transcriptional regulator</fullName>
    </submittedName>
</protein>